<dbReference type="EMBL" id="CP039268">
    <property type="protein sequence ID" value="QGU34028.1"/>
    <property type="molecule type" value="Genomic_DNA"/>
</dbReference>
<dbReference type="GO" id="GO:0005524">
    <property type="term" value="F:ATP binding"/>
    <property type="evidence" value="ECO:0007669"/>
    <property type="project" value="UniProtKB-UniRule"/>
</dbReference>
<evidence type="ECO:0000313" key="4">
    <source>
        <dbReference type="Proteomes" id="UP000426424"/>
    </source>
</evidence>
<evidence type="ECO:0000256" key="1">
    <source>
        <dbReference type="PROSITE-ProRule" id="PRU00409"/>
    </source>
</evidence>
<sequence>MTRVWFNQTFSNVRAVLDLIRQGDADAEFCLICTHPDPGFPGFLAADEHALEPPRLSGADYVEFCLEFCRTHRIEALWPGKEATLLVEQRARFAAIGVQVLAVATPQVLGLLYDKARFALEASRFHIPTPATIAFRTADEFESAYERLRSIHEVLCLKPAKGVNGEGFRVIREEHAGLDGLVRDGLYSIRLGCLRQLLVQHPPEQTWLLMEYLAGDEYSLDAVGDGQRLIALTQRCKRAGGAYGQRIVARPELTQAVSELTGHFGLSGLFNVQFREGSHGPRLLEVNPRFSGGIGYTGPTGLNLPYLALRGLIRGFNAQDSRDAPRLAPEMRVLELTQYQHHGGAV</sequence>
<feature type="domain" description="ATP-grasp" evidence="2">
    <location>
        <begin position="119"/>
        <end position="313"/>
    </location>
</feature>
<dbReference type="Gene3D" id="3.30.470.20">
    <property type="entry name" value="ATP-grasp fold, B domain"/>
    <property type="match status" value="1"/>
</dbReference>
<dbReference type="AlphaFoldDB" id="A0A6I6EBI7"/>
<dbReference type="Proteomes" id="UP000426424">
    <property type="component" value="Chromosome"/>
</dbReference>
<evidence type="ECO:0000259" key="2">
    <source>
        <dbReference type="PROSITE" id="PS50975"/>
    </source>
</evidence>
<evidence type="ECO:0000313" key="3">
    <source>
        <dbReference type="EMBL" id="QGU34028.1"/>
    </source>
</evidence>
<accession>A0A6I6EBI7</accession>
<keyword evidence="4" id="KW-1185">Reference proteome</keyword>
<dbReference type="Gene3D" id="3.40.50.20">
    <property type="match status" value="1"/>
</dbReference>
<dbReference type="GO" id="GO:0046872">
    <property type="term" value="F:metal ion binding"/>
    <property type="evidence" value="ECO:0007669"/>
    <property type="project" value="InterPro"/>
</dbReference>
<proteinExistence type="predicted"/>
<dbReference type="OrthoDB" id="9803907at2"/>
<dbReference type="KEGG" id="ttp:E6P07_10565"/>
<dbReference type="Pfam" id="PF15632">
    <property type="entry name" value="ATPgrasp_Ter"/>
    <property type="match status" value="1"/>
</dbReference>
<dbReference type="PROSITE" id="PS50975">
    <property type="entry name" value="ATP_GRASP"/>
    <property type="match status" value="1"/>
</dbReference>
<gene>
    <name evidence="3" type="ORF">E6P07_10565</name>
</gene>
<keyword evidence="1" id="KW-0547">Nucleotide-binding</keyword>
<dbReference type="SUPFAM" id="SSF56059">
    <property type="entry name" value="Glutathione synthetase ATP-binding domain-like"/>
    <property type="match status" value="1"/>
</dbReference>
<name>A0A6I6EBI7_THETI</name>
<organism evidence="3 4">
    <name type="scientific">Thermochromatium tepidum ATCC 43061</name>
    <dbReference type="NCBI Taxonomy" id="316276"/>
    <lineage>
        <taxon>Bacteria</taxon>
        <taxon>Pseudomonadati</taxon>
        <taxon>Pseudomonadota</taxon>
        <taxon>Gammaproteobacteria</taxon>
        <taxon>Chromatiales</taxon>
        <taxon>Chromatiaceae</taxon>
        <taxon>Thermochromatium</taxon>
    </lineage>
</organism>
<protein>
    <submittedName>
        <fullName evidence="3">ATP-grasp domain-containing protein</fullName>
    </submittedName>
</protein>
<keyword evidence="1" id="KW-0067">ATP-binding</keyword>
<dbReference type="InterPro" id="IPR011761">
    <property type="entry name" value="ATP-grasp"/>
</dbReference>
<reference evidence="3 4" key="1">
    <citation type="submission" date="2019-12" db="EMBL/GenBank/DDBJ databases">
        <title>The complete genome of the thermophilic, anoxygenic phototrophic gammaproteobacterium Thermochromatium tepidum.</title>
        <authorList>
            <person name="Sattley W.M."/>
            <person name="Swingley W.D."/>
            <person name="Burchell B.M."/>
            <person name="Gurbani S.A."/>
            <person name="Kujawa C.M."/>
            <person name="Nuccio D.A."/>
            <person name="Schladweiler J."/>
            <person name="Shaffer K.N."/>
            <person name="Stokes L.M."/>
            <person name="Touchman J.W."/>
            <person name="Blankenship R.E."/>
            <person name="Madigan M.T."/>
        </authorList>
    </citation>
    <scope>NUCLEOTIDE SEQUENCE [LARGE SCALE GENOMIC DNA]</scope>
    <source>
        <strain evidence="3 4">ATCC 43061</strain>
    </source>
</reference>